<evidence type="ECO:0000313" key="1">
    <source>
        <dbReference type="EMBL" id="CAH8387292.1"/>
    </source>
</evidence>
<evidence type="ECO:0000313" key="2">
    <source>
        <dbReference type="Proteomes" id="UP001642260"/>
    </source>
</evidence>
<protein>
    <submittedName>
        <fullName evidence="1">Uncharacterized protein</fullName>
    </submittedName>
</protein>
<name>A0ABC8LVA4_ERUVS</name>
<dbReference type="AlphaFoldDB" id="A0ABC8LVA4"/>
<proteinExistence type="predicted"/>
<accession>A0ABC8LVA4</accession>
<dbReference type="Proteomes" id="UP001642260">
    <property type="component" value="Unassembled WGS sequence"/>
</dbReference>
<gene>
    <name evidence="1" type="ORF">ERUC_LOCUS39775</name>
</gene>
<sequence>MDQQEIKKLNGVGLEDLSYTELASLENMLKEGYRIVNEQTDEAYNELTCKLIVECDVMGYDWVNEKEKEDLAYQSLLAKRRRVMRNKARELRLRPPQKIQHHRRDDPEGLMLDIDALKFEKERLRLLNQRMIGKELDGMSYLELYVFCFEIQHGMLEAEKMRKIKGARPVNMEPISPGQI</sequence>
<dbReference type="EMBL" id="CAKOAT010741820">
    <property type="protein sequence ID" value="CAH8387292.1"/>
    <property type="molecule type" value="Genomic_DNA"/>
</dbReference>
<organism evidence="1 2">
    <name type="scientific">Eruca vesicaria subsp. sativa</name>
    <name type="common">Garden rocket</name>
    <name type="synonym">Eruca sativa</name>
    <dbReference type="NCBI Taxonomy" id="29727"/>
    <lineage>
        <taxon>Eukaryota</taxon>
        <taxon>Viridiplantae</taxon>
        <taxon>Streptophyta</taxon>
        <taxon>Embryophyta</taxon>
        <taxon>Tracheophyta</taxon>
        <taxon>Spermatophyta</taxon>
        <taxon>Magnoliopsida</taxon>
        <taxon>eudicotyledons</taxon>
        <taxon>Gunneridae</taxon>
        <taxon>Pentapetalae</taxon>
        <taxon>rosids</taxon>
        <taxon>malvids</taxon>
        <taxon>Brassicales</taxon>
        <taxon>Brassicaceae</taxon>
        <taxon>Brassiceae</taxon>
        <taxon>Eruca</taxon>
    </lineage>
</organism>
<reference evidence="1 2" key="1">
    <citation type="submission" date="2022-03" db="EMBL/GenBank/DDBJ databases">
        <authorList>
            <person name="Macdonald S."/>
            <person name="Ahmed S."/>
            <person name="Newling K."/>
        </authorList>
    </citation>
    <scope>NUCLEOTIDE SEQUENCE [LARGE SCALE GENOMIC DNA]</scope>
</reference>
<comment type="caution">
    <text evidence="1">The sequence shown here is derived from an EMBL/GenBank/DDBJ whole genome shotgun (WGS) entry which is preliminary data.</text>
</comment>
<keyword evidence="2" id="KW-1185">Reference proteome</keyword>